<dbReference type="AlphaFoldDB" id="A0A9D3N0F4"/>
<dbReference type="EMBL" id="JAHKSW010000047">
    <property type="protein sequence ID" value="KAG7313734.1"/>
    <property type="molecule type" value="Genomic_DNA"/>
</dbReference>
<accession>A0A9D3N0F4</accession>
<evidence type="ECO:0000313" key="2">
    <source>
        <dbReference type="Proteomes" id="UP000824219"/>
    </source>
</evidence>
<dbReference type="Proteomes" id="UP000824219">
    <property type="component" value="Unassembled WGS sequence"/>
</dbReference>
<organism evidence="1 2">
    <name type="scientific">Hemibagrus wyckioides</name>
    <dbReference type="NCBI Taxonomy" id="337641"/>
    <lineage>
        <taxon>Eukaryota</taxon>
        <taxon>Metazoa</taxon>
        <taxon>Chordata</taxon>
        <taxon>Craniata</taxon>
        <taxon>Vertebrata</taxon>
        <taxon>Euteleostomi</taxon>
        <taxon>Actinopterygii</taxon>
        <taxon>Neopterygii</taxon>
        <taxon>Teleostei</taxon>
        <taxon>Ostariophysi</taxon>
        <taxon>Siluriformes</taxon>
        <taxon>Bagridae</taxon>
        <taxon>Hemibagrus</taxon>
    </lineage>
</organism>
<name>A0A9D3N0F4_9TELE</name>
<feature type="non-terminal residue" evidence="1">
    <location>
        <position position="122"/>
    </location>
</feature>
<reference evidence="1" key="1">
    <citation type="submission" date="2021-06" db="EMBL/GenBank/DDBJ databases">
        <title>Chromosome-level genome assembly of the red-tail catfish (Hemibagrus wyckioides).</title>
        <authorList>
            <person name="Shao F."/>
        </authorList>
    </citation>
    <scope>NUCLEOTIDE SEQUENCE</scope>
    <source>
        <strain evidence="1">EC202008001</strain>
        <tissue evidence="1">Blood</tissue>
    </source>
</reference>
<sequence length="122" mass="14183">ILFHVDVTASCNSCRSFRSALLCGPLTAISRFPNSNSIVRQLFVQLSMISTLKIFFLAFLTQKFPLLFIFRILQCLLLPSPYHLSSFRENLHLPSNRVKYFKNIMQKKQTNNCILYIKHVDL</sequence>
<proteinExistence type="predicted"/>
<keyword evidence="2" id="KW-1185">Reference proteome</keyword>
<feature type="non-terminal residue" evidence="1">
    <location>
        <position position="1"/>
    </location>
</feature>
<gene>
    <name evidence="1" type="ORF">KOW79_000041</name>
</gene>
<evidence type="ECO:0000313" key="1">
    <source>
        <dbReference type="EMBL" id="KAG7313734.1"/>
    </source>
</evidence>
<protein>
    <submittedName>
        <fullName evidence="1">Uncharacterized protein</fullName>
    </submittedName>
</protein>
<comment type="caution">
    <text evidence="1">The sequence shown here is derived from an EMBL/GenBank/DDBJ whole genome shotgun (WGS) entry which is preliminary data.</text>
</comment>